<dbReference type="KEGG" id="upv:EJN92_04320"/>
<dbReference type="EMBL" id="CP034464">
    <property type="protein sequence ID" value="AZP11299.1"/>
    <property type="molecule type" value="Genomic_DNA"/>
</dbReference>
<proteinExistence type="predicted"/>
<accession>A0A3Q9BP39</accession>
<evidence type="ECO:0000313" key="3">
    <source>
        <dbReference type="Proteomes" id="UP000275663"/>
    </source>
</evidence>
<protein>
    <submittedName>
        <fullName evidence="2">Uncharacterized protein</fullName>
    </submittedName>
</protein>
<organism evidence="2 3">
    <name type="scientific">Undibacterium parvum</name>
    <dbReference type="NCBI Taxonomy" id="401471"/>
    <lineage>
        <taxon>Bacteria</taxon>
        <taxon>Pseudomonadati</taxon>
        <taxon>Pseudomonadota</taxon>
        <taxon>Betaproteobacteria</taxon>
        <taxon>Burkholderiales</taxon>
        <taxon>Oxalobacteraceae</taxon>
        <taxon>Undibacterium</taxon>
    </lineage>
</organism>
<feature type="region of interest" description="Disordered" evidence="1">
    <location>
        <begin position="1"/>
        <end position="23"/>
    </location>
</feature>
<name>A0A3Q9BP39_9BURK</name>
<keyword evidence="3" id="KW-1185">Reference proteome</keyword>
<evidence type="ECO:0000256" key="1">
    <source>
        <dbReference type="SAM" id="MobiDB-lite"/>
    </source>
</evidence>
<dbReference type="AlphaFoldDB" id="A0A3Q9BP39"/>
<dbReference type="RefSeq" id="WP_126126687.1">
    <property type="nucleotide sequence ID" value="NZ_CP034464.1"/>
</dbReference>
<dbReference type="Proteomes" id="UP000275663">
    <property type="component" value="Chromosome"/>
</dbReference>
<sequence length="88" mass="10065">MANQIGHAERQSTSEKGISKNPLIGMQRKAQTGAIRRYCEDLQGCDAPEYRVFRTSQKLRAYSMRLASLKWSVRRMEYAAKLCGFMTS</sequence>
<evidence type="ECO:0000313" key="2">
    <source>
        <dbReference type="EMBL" id="AZP11299.1"/>
    </source>
</evidence>
<reference evidence="2 3" key="1">
    <citation type="journal article" date="2011" name="Int. J. Syst. Evol. Microbiol.">
        <title>Description of Undibacterium oligocarboniphilum sp. nov., isolated from purified water, and Undibacterium pigrum strain CCUG 49012 as the type strain of Undibacterium parvum sp. nov., and emended descriptions of the genus Undibacterium and the species Undibacterium pigrum.</title>
        <authorList>
            <person name="Eder W."/>
            <person name="Wanner G."/>
            <person name="Ludwig W."/>
            <person name="Busse H.J."/>
            <person name="Ziemke-Kageler F."/>
            <person name="Lang E."/>
        </authorList>
    </citation>
    <scope>NUCLEOTIDE SEQUENCE [LARGE SCALE GENOMIC DNA]</scope>
    <source>
        <strain evidence="2 3">DSM 23061</strain>
    </source>
</reference>
<gene>
    <name evidence="2" type="ORF">EJN92_04320</name>
</gene>